<evidence type="ECO:0000256" key="1">
    <source>
        <dbReference type="SAM" id="Phobius"/>
    </source>
</evidence>
<dbReference type="AlphaFoldDB" id="A0A918XEM3"/>
<protein>
    <recommendedName>
        <fullName evidence="4">Sigma-70 family RNA polymerase sigma factor</fullName>
    </recommendedName>
</protein>
<dbReference type="RefSeq" id="WP_017575792.1">
    <property type="nucleotide sequence ID" value="NZ_BMXL01000013.1"/>
</dbReference>
<keyword evidence="1" id="KW-0812">Transmembrane</keyword>
<feature type="transmembrane region" description="Helical" evidence="1">
    <location>
        <begin position="148"/>
        <end position="173"/>
    </location>
</feature>
<keyword evidence="1" id="KW-0472">Membrane</keyword>
<dbReference type="GO" id="GO:0006352">
    <property type="term" value="P:DNA-templated transcription initiation"/>
    <property type="evidence" value="ECO:0007669"/>
    <property type="project" value="InterPro"/>
</dbReference>
<reference evidence="2 3" key="1">
    <citation type="journal article" date="2014" name="Int. J. Syst. Evol. Microbiol.">
        <title>Complete genome sequence of Corynebacterium casei LMG S-19264T (=DSM 44701T), isolated from a smear-ripened cheese.</title>
        <authorList>
            <consortium name="US DOE Joint Genome Institute (JGI-PGF)"/>
            <person name="Walter F."/>
            <person name="Albersmeier A."/>
            <person name="Kalinowski J."/>
            <person name="Ruckert C."/>
        </authorList>
    </citation>
    <scope>NUCLEOTIDE SEQUENCE [LARGE SCALE GENOMIC DNA]</scope>
    <source>
        <strain evidence="2 3">KCTC 19473</strain>
    </source>
</reference>
<sequence length="192" mass="20603">MTDRDLLLTLSSSGTPPQVAYAELLDNYGDELYRCCILALADRDAAHVVLRDVLIASCAHIDKVKHPDRLRDWLHAMAKAECERHRAATGALPPSGLPGSTEMVRCRVLKGTAGPELDGYRAHVAARADDFRRDGFPRRAGEPAPLRGLLPLVPVGLALLGALLLLTLAGVVLSDETAFGPLPGTATPRSQR</sequence>
<evidence type="ECO:0000313" key="3">
    <source>
        <dbReference type="Proteomes" id="UP000654947"/>
    </source>
</evidence>
<organism evidence="2 3">
    <name type="scientific">Nocardiopsis kunsanensis</name>
    <dbReference type="NCBI Taxonomy" id="141693"/>
    <lineage>
        <taxon>Bacteria</taxon>
        <taxon>Bacillati</taxon>
        <taxon>Actinomycetota</taxon>
        <taxon>Actinomycetes</taxon>
        <taxon>Streptosporangiales</taxon>
        <taxon>Nocardiopsidaceae</taxon>
        <taxon>Nocardiopsis</taxon>
    </lineage>
</organism>
<keyword evidence="1" id="KW-1133">Transmembrane helix</keyword>
<evidence type="ECO:0008006" key="4">
    <source>
        <dbReference type="Google" id="ProtNLM"/>
    </source>
</evidence>
<dbReference type="Proteomes" id="UP000654947">
    <property type="component" value="Unassembled WGS sequence"/>
</dbReference>
<proteinExistence type="predicted"/>
<dbReference type="SUPFAM" id="SSF88946">
    <property type="entry name" value="Sigma2 domain of RNA polymerase sigma factors"/>
    <property type="match status" value="1"/>
</dbReference>
<accession>A0A918XEM3</accession>
<dbReference type="Gene3D" id="1.10.1740.10">
    <property type="match status" value="1"/>
</dbReference>
<dbReference type="EMBL" id="BMXL01000013">
    <property type="protein sequence ID" value="GHD28076.1"/>
    <property type="molecule type" value="Genomic_DNA"/>
</dbReference>
<gene>
    <name evidence="2" type="ORF">GCM10007147_27710</name>
</gene>
<name>A0A918XEM3_9ACTN</name>
<dbReference type="InterPro" id="IPR013325">
    <property type="entry name" value="RNA_pol_sigma_r2"/>
</dbReference>
<dbReference type="GO" id="GO:0003700">
    <property type="term" value="F:DNA-binding transcription factor activity"/>
    <property type="evidence" value="ECO:0007669"/>
    <property type="project" value="InterPro"/>
</dbReference>
<evidence type="ECO:0000313" key="2">
    <source>
        <dbReference type="EMBL" id="GHD28076.1"/>
    </source>
</evidence>
<keyword evidence="3" id="KW-1185">Reference proteome</keyword>
<comment type="caution">
    <text evidence="2">The sequence shown here is derived from an EMBL/GenBank/DDBJ whole genome shotgun (WGS) entry which is preliminary data.</text>
</comment>